<dbReference type="Gene3D" id="3.90.70.10">
    <property type="entry name" value="Cysteine proteinases"/>
    <property type="match status" value="1"/>
</dbReference>
<dbReference type="PANTHER" id="PTHR24006">
    <property type="entry name" value="UBIQUITIN CARBOXYL-TERMINAL HYDROLASE"/>
    <property type="match status" value="1"/>
</dbReference>
<keyword evidence="3" id="KW-1185">Reference proteome</keyword>
<dbReference type="Proteomes" id="UP001266305">
    <property type="component" value="Unassembled WGS sequence"/>
</dbReference>
<gene>
    <name evidence="2" type="primary">USP7</name>
    <name evidence="2" type="ORF">P7K49_005046</name>
</gene>
<accession>A0ABQ9W953</accession>
<dbReference type="GO" id="GO:0016787">
    <property type="term" value="F:hydrolase activity"/>
    <property type="evidence" value="ECO:0007669"/>
    <property type="project" value="UniProtKB-KW"/>
</dbReference>
<keyword evidence="2" id="KW-0378">Hydrolase</keyword>
<dbReference type="EMBL" id="JASSZA010000002">
    <property type="protein sequence ID" value="KAK2118159.1"/>
    <property type="molecule type" value="Genomic_DNA"/>
</dbReference>
<dbReference type="InterPro" id="IPR001394">
    <property type="entry name" value="Peptidase_C19_UCH"/>
</dbReference>
<evidence type="ECO:0000313" key="2">
    <source>
        <dbReference type="EMBL" id="KAK2118159.1"/>
    </source>
</evidence>
<comment type="caution">
    <text evidence="2">The sequence shown here is derived from an EMBL/GenBank/DDBJ whole genome shotgun (WGS) entry which is preliminary data.</text>
</comment>
<evidence type="ECO:0000259" key="1">
    <source>
        <dbReference type="PROSITE" id="PS50235"/>
    </source>
</evidence>
<dbReference type="PROSITE" id="PS50235">
    <property type="entry name" value="USP_3"/>
    <property type="match status" value="1"/>
</dbReference>
<protein>
    <submittedName>
        <fullName evidence="2">Ubiquitin carboxyl-terminal hydrolase 7</fullName>
    </submittedName>
</protein>
<dbReference type="InterPro" id="IPR038765">
    <property type="entry name" value="Papain-like_cys_pep_sf"/>
</dbReference>
<dbReference type="InterPro" id="IPR028889">
    <property type="entry name" value="USP"/>
</dbReference>
<reference evidence="2 3" key="1">
    <citation type="submission" date="2023-05" db="EMBL/GenBank/DDBJ databases">
        <title>B98-5 Cell Line De Novo Hybrid Assembly: An Optical Mapping Approach.</title>
        <authorList>
            <person name="Kananen K."/>
            <person name="Auerbach J.A."/>
            <person name="Kautto E."/>
            <person name="Blachly J.S."/>
        </authorList>
    </citation>
    <scope>NUCLEOTIDE SEQUENCE [LARGE SCALE GENOMIC DNA]</scope>
    <source>
        <strain evidence="2">B95-8</strain>
        <tissue evidence="2">Cell line</tissue>
    </source>
</reference>
<dbReference type="SUPFAM" id="SSF54001">
    <property type="entry name" value="Cysteine proteinases"/>
    <property type="match status" value="1"/>
</dbReference>
<dbReference type="Pfam" id="PF00443">
    <property type="entry name" value="UCH"/>
    <property type="match status" value="1"/>
</dbReference>
<sequence>MDQNIKINDKFEFPEHLPLDEFLQKTDPKDPANYILHAVLVHSGDKHGGHHVVYPNPKGDGKWCKFDDDVVSGCTKEEAIEHNYGAYIRESKLSEILQADHDIPEQLVEQLQKEKRIEAQKQKERQKAHLYTQVHIVTEDQFYGHQGNNMYDEEKVKYLNC</sequence>
<dbReference type="InterPro" id="IPR050164">
    <property type="entry name" value="Peptidase_C19"/>
</dbReference>
<name>A0ABQ9W953_SAGOE</name>
<evidence type="ECO:0000313" key="3">
    <source>
        <dbReference type="Proteomes" id="UP001266305"/>
    </source>
</evidence>
<proteinExistence type="predicted"/>
<organism evidence="2 3">
    <name type="scientific">Saguinus oedipus</name>
    <name type="common">Cotton-top tamarin</name>
    <name type="synonym">Oedipomidas oedipus</name>
    <dbReference type="NCBI Taxonomy" id="9490"/>
    <lineage>
        <taxon>Eukaryota</taxon>
        <taxon>Metazoa</taxon>
        <taxon>Chordata</taxon>
        <taxon>Craniata</taxon>
        <taxon>Vertebrata</taxon>
        <taxon>Euteleostomi</taxon>
        <taxon>Mammalia</taxon>
        <taxon>Eutheria</taxon>
        <taxon>Euarchontoglires</taxon>
        <taxon>Primates</taxon>
        <taxon>Haplorrhini</taxon>
        <taxon>Platyrrhini</taxon>
        <taxon>Cebidae</taxon>
        <taxon>Callitrichinae</taxon>
        <taxon>Saguinus</taxon>
    </lineage>
</organism>
<dbReference type="PANTHER" id="PTHR24006:SF644">
    <property type="entry name" value="UBIQUITIN CARBOXYL-TERMINAL HYDROLASE 7"/>
    <property type="match status" value="1"/>
</dbReference>
<feature type="domain" description="USP" evidence="1">
    <location>
        <begin position="1"/>
        <end position="92"/>
    </location>
</feature>